<organism evidence="22 23">
    <name type="scientific">Orchesella dallaii</name>
    <dbReference type="NCBI Taxonomy" id="48710"/>
    <lineage>
        <taxon>Eukaryota</taxon>
        <taxon>Metazoa</taxon>
        <taxon>Ecdysozoa</taxon>
        <taxon>Arthropoda</taxon>
        <taxon>Hexapoda</taxon>
        <taxon>Collembola</taxon>
        <taxon>Entomobryomorpha</taxon>
        <taxon>Entomobryoidea</taxon>
        <taxon>Orchesellidae</taxon>
        <taxon>Orchesellinae</taxon>
        <taxon>Orchesella</taxon>
    </lineage>
</organism>
<keyword evidence="23" id="KW-1185">Reference proteome</keyword>
<evidence type="ECO:0000256" key="5">
    <source>
        <dbReference type="ARBA" id="ARBA00017962"/>
    </source>
</evidence>
<keyword evidence="12" id="KW-0333">Golgi apparatus</keyword>
<evidence type="ECO:0000256" key="10">
    <source>
        <dbReference type="ARBA" id="ARBA00022968"/>
    </source>
</evidence>
<evidence type="ECO:0000256" key="19">
    <source>
        <dbReference type="ARBA" id="ARBA00033291"/>
    </source>
</evidence>
<evidence type="ECO:0000256" key="1">
    <source>
        <dbReference type="ARBA" id="ARBA00001936"/>
    </source>
</evidence>
<evidence type="ECO:0000256" key="8">
    <source>
        <dbReference type="ARBA" id="ARBA00022692"/>
    </source>
</evidence>
<evidence type="ECO:0000256" key="18">
    <source>
        <dbReference type="ARBA" id="ARBA00032181"/>
    </source>
</evidence>
<comment type="cofactor">
    <cofactor evidence="1">
        <name>Mn(2+)</name>
        <dbReference type="ChEBI" id="CHEBI:29035"/>
    </cofactor>
</comment>
<feature type="transmembrane region" description="Helical" evidence="21">
    <location>
        <begin position="12"/>
        <end position="33"/>
    </location>
</feature>
<keyword evidence="15" id="KW-0464">Manganese</keyword>
<comment type="similarity">
    <text evidence="4">Belongs to the glycosyltransferase 49 family.</text>
</comment>
<keyword evidence="6" id="KW-0328">Glycosyltransferase</keyword>
<evidence type="ECO:0000256" key="15">
    <source>
        <dbReference type="ARBA" id="ARBA00023211"/>
    </source>
</evidence>
<keyword evidence="11 21" id="KW-1133">Transmembrane helix</keyword>
<comment type="subcellular location">
    <subcellularLocation>
        <location evidence="2">Golgi apparatus membrane</location>
        <topology evidence="2">Single-pass type II membrane protein</topology>
    </subcellularLocation>
</comment>
<keyword evidence="7" id="KW-0808">Transferase</keyword>
<comment type="catalytic activity">
    <reaction evidence="20">
        <text>3-O-[beta-D-Xyl-(1-&gt;4)-Rib-ol-P-Rib-ol-P-3-beta-D-GalNAc-(1-&gt;3)-beta-D-GlcNAc-(1-&gt;4)-(O-6-P-alpha-D-Man)]-Thr-[protein] + UDP-alpha-D-glucuronate = 3-O-[beta-D-GlcA-(1-&gt;3)-beta-D-Xyl-(1-&gt;4)-Rib-ol-P-Rib-ol-P-3-beta-D-GalNAc-(1-&gt;3)-beta-D-GlcNAc-(1-&gt;4)-(O-6-P-alpha-D-Man)]-Thr-[protein] + UDP + H(+)</text>
        <dbReference type="Rhea" id="RHEA:46860"/>
        <dbReference type="Rhea" id="RHEA-COMP:15023"/>
        <dbReference type="Rhea" id="RHEA-COMP:17482"/>
        <dbReference type="ChEBI" id="CHEBI:15378"/>
        <dbReference type="ChEBI" id="CHEBI:58052"/>
        <dbReference type="ChEBI" id="CHEBI:58223"/>
        <dbReference type="ChEBI" id="CHEBI:142405"/>
        <dbReference type="ChEBI" id="CHEBI:177336"/>
    </reaction>
</comment>
<evidence type="ECO:0000256" key="4">
    <source>
        <dbReference type="ARBA" id="ARBA00008539"/>
    </source>
</evidence>
<evidence type="ECO:0000256" key="3">
    <source>
        <dbReference type="ARBA" id="ARBA00004922"/>
    </source>
</evidence>
<keyword evidence="13 21" id="KW-0472">Membrane</keyword>
<name>A0ABP1PQH5_9HEXA</name>
<evidence type="ECO:0000256" key="9">
    <source>
        <dbReference type="ARBA" id="ARBA00022723"/>
    </source>
</evidence>
<comment type="caution">
    <text evidence="22">The sequence shown here is derived from an EMBL/GenBank/DDBJ whole genome shotgun (WGS) entry which is preliminary data.</text>
</comment>
<accession>A0ABP1PQH5</accession>
<comment type="pathway">
    <text evidence="3">Protein modification; protein glycosylation.</text>
</comment>
<keyword evidence="14" id="KW-0325">Glycoprotein</keyword>
<dbReference type="Proteomes" id="UP001642540">
    <property type="component" value="Unassembled WGS sequence"/>
</dbReference>
<keyword evidence="10" id="KW-0735">Signal-anchor</keyword>
<evidence type="ECO:0000256" key="2">
    <source>
        <dbReference type="ARBA" id="ARBA00004323"/>
    </source>
</evidence>
<evidence type="ECO:0000256" key="20">
    <source>
        <dbReference type="ARBA" id="ARBA00047852"/>
    </source>
</evidence>
<reference evidence="22 23" key="1">
    <citation type="submission" date="2024-08" db="EMBL/GenBank/DDBJ databases">
        <authorList>
            <person name="Cucini C."/>
            <person name="Frati F."/>
        </authorList>
    </citation>
    <scope>NUCLEOTIDE SEQUENCE [LARGE SCALE GENOMIC DNA]</scope>
</reference>
<protein>
    <recommendedName>
        <fullName evidence="5">Beta-1,4-glucuronyltransferase 1</fullName>
    </recommendedName>
    <alternativeName>
        <fullName evidence="16">I-beta-1,3-N-acetylglucosaminyltransferase</fullName>
    </alternativeName>
    <alternativeName>
        <fullName evidence="19">N-acetyllactosaminide beta-1,3-N-acetylglucosaminyltransferase</fullName>
    </alternativeName>
    <alternativeName>
        <fullName evidence="17">Poly-N-acetyllactosamine extension enzyme</fullName>
    </alternativeName>
    <alternativeName>
        <fullName evidence="18">UDP-GlcNAc:betaGal beta-1,3-N-acetylglucosaminyltransferase 1</fullName>
    </alternativeName>
</protein>
<evidence type="ECO:0000256" key="13">
    <source>
        <dbReference type="ARBA" id="ARBA00023136"/>
    </source>
</evidence>
<evidence type="ECO:0000256" key="11">
    <source>
        <dbReference type="ARBA" id="ARBA00022989"/>
    </source>
</evidence>
<evidence type="ECO:0000313" key="22">
    <source>
        <dbReference type="EMBL" id="CAL8072145.1"/>
    </source>
</evidence>
<evidence type="ECO:0000313" key="23">
    <source>
        <dbReference type="Proteomes" id="UP001642540"/>
    </source>
</evidence>
<sequence length="473" mass="55189">MEFVTRICRPRFWSRYLHILLSFSVLSVFLLFFHQLKPTGHDFVSNMILTGWGGSVRERSMDTTTGVLPIVFPHKEEKCSFTGSLEGIVPELPVGRARYDNRRLLRIYDYIRIGNEWEDLVSRYDLCLSTQSSLDRLYWLPQVLEKWRGPLSLAVHITSEEEWLVLNLYTRFLERCFPAFRDQVSVHLALPASLGSFCFDEDKVGNWNVTNFEEVEFQNQCHEAKEYMQFLMEAFPTTHKDKLALKEVYPQNHMRNIARKACGTDWTYSTDVDIIPREGMAEMLQAFYDEMQMQPSPCKKCAFVIPTFELEEGKEFPETKHEIVQYFRSGAARQFHGKIFDTGHKATNYLLWATTNFDDGPVKISHKVIESQTYLYEPFYISSDSIPPFDERFLGYGFTRNSQFQEALYAGWNFSVLTPVFSIHWGLQSPKTLLFPKKQGIGKNVRQEQTSANSKLFNKILKEMKLKKQEGIF</sequence>
<dbReference type="PANTHER" id="PTHR46420:SF1">
    <property type="entry name" value="BETA-1,4-GLUCURONYLTRANSFERASE 1"/>
    <property type="match status" value="1"/>
</dbReference>
<dbReference type="InterPro" id="IPR043189">
    <property type="entry name" value="B4GAT1"/>
</dbReference>
<evidence type="ECO:0000256" key="21">
    <source>
        <dbReference type="SAM" id="Phobius"/>
    </source>
</evidence>
<evidence type="ECO:0000256" key="17">
    <source>
        <dbReference type="ARBA" id="ARBA00032175"/>
    </source>
</evidence>
<dbReference type="EMBL" id="CAXLJM020000007">
    <property type="protein sequence ID" value="CAL8072145.1"/>
    <property type="molecule type" value="Genomic_DNA"/>
</dbReference>
<evidence type="ECO:0000256" key="16">
    <source>
        <dbReference type="ARBA" id="ARBA00030723"/>
    </source>
</evidence>
<keyword evidence="9" id="KW-0479">Metal-binding</keyword>
<evidence type="ECO:0000256" key="6">
    <source>
        <dbReference type="ARBA" id="ARBA00022676"/>
    </source>
</evidence>
<keyword evidence="8 21" id="KW-0812">Transmembrane</keyword>
<evidence type="ECO:0000256" key="14">
    <source>
        <dbReference type="ARBA" id="ARBA00023180"/>
    </source>
</evidence>
<proteinExistence type="inferred from homology"/>
<dbReference type="Pfam" id="PF13896">
    <property type="entry name" value="Glyco_transf_49"/>
    <property type="match status" value="1"/>
</dbReference>
<evidence type="ECO:0000256" key="12">
    <source>
        <dbReference type="ARBA" id="ARBA00023034"/>
    </source>
</evidence>
<dbReference type="PANTHER" id="PTHR46420">
    <property type="entry name" value="BETA-1,4-GLUCURONYLTRANSFERASE 1"/>
    <property type="match status" value="1"/>
</dbReference>
<evidence type="ECO:0000256" key="7">
    <source>
        <dbReference type="ARBA" id="ARBA00022679"/>
    </source>
</evidence>
<gene>
    <name evidence="22" type="ORF">ODALV1_LOCUS2023</name>
</gene>